<evidence type="ECO:0000313" key="16">
    <source>
        <dbReference type="Proteomes" id="UP000835052"/>
    </source>
</evidence>
<dbReference type="Pfam" id="PF00271">
    <property type="entry name" value="Helicase_C"/>
    <property type="match status" value="1"/>
</dbReference>
<feature type="domain" description="Helicase C-terminal" evidence="13">
    <location>
        <begin position="473"/>
        <end position="650"/>
    </location>
</feature>
<dbReference type="OrthoDB" id="1735at2759"/>
<comment type="similarity">
    <text evidence="1">Belongs to the DEAD box helicase family. DDX1 subfamily.</text>
</comment>
<dbReference type="InterPro" id="IPR013320">
    <property type="entry name" value="ConA-like_dom_sf"/>
</dbReference>
<comment type="caution">
    <text evidence="15">The sequence shown here is derived from an EMBL/GenBank/DDBJ whole genome shotgun (WGS) entry which is preliminary data.</text>
</comment>
<dbReference type="AlphaFoldDB" id="A0A8S1HE23"/>
<dbReference type="InterPro" id="IPR014014">
    <property type="entry name" value="RNA_helicase_DEAD_Q_motif"/>
</dbReference>
<keyword evidence="5 10" id="KW-0347">Helicase</keyword>
<dbReference type="CDD" id="cd18787">
    <property type="entry name" value="SF2_C_DEAD"/>
    <property type="match status" value="1"/>
</dbReference>
<evidence type="ECO:0000256" key="1">
    <source>
        <dbReference type="ARBA" id="ARBA00008765"/>
    </source>
</evidence>
<evidence type="ECO:0000256" key="7">
    <source>
        <dbReference type="ARBA" id="ARBA00022840"/>
    </source>
</evidence>
<evidence type="ECO:0000256" key="10">
    <source>
        <dbReference type="RuleBase" id="RU365068"/>
    </source>
</evidence>
<sequence length="708" mass="78116">MTAFEEFGVIPQLGEAVSLLHWEFPTPIQSEAIPAILGGGDVLIAAETGSGKTGAFCLPVAQKFALNMADRDAGLSIGPDGLSCESRVAKSWFGSRCHAGLHTRGKYYYEVKIARDGLCRIGWSAPTASLNIGTDDKSFGFGGTGKKSNSRKFDDYGTSFTTNDVIGCYLDLDNLEMWWSKNGEEFPRAYNLPKVFADPSMALHPAVLVQNSSLKVNFGDSPFDFPPKKGFVGVSSASKECINWWKPGVASSEAADQRSPLCVILEPTRELVEQTHNNLITFAKKLENPPVRCVSVAAGVNMAKMVATLNEGADIVTGTPSRIVDLVQSRQLSLSALQFLVIDEADQFLMDKGGAAKLIDTLFNNLPLLASDGSRRQVIVCSATLHNMEIDRFADRYMSFPQWIDLKGMDSVAETVHHVVCYVDAFSDKQWIRIRHQPNHLEDDHIHDKDEIRCGTDEKNTLSLGTKILKGVYVLQAIKALEMDKAMIFCRTKQQCDQMEAYMKMNNVDAICLHGDRSPEERSKSLHAFKNDQVRFLICTDVAARGIDVHGVPFVINVTLPDEKSMYVHRIGRVGRAERMGLSISLVSSHEEKVWFHKCRSRGGVACSDTRDLAKGGCSIWYNEKKLLSEIEEHLGATIAEVDTDFRVPVDEFDGKIVYGSRRTEGATFAGHAPELATAVAQLADLETSMQLEYLRNVSSLHSGMKVL</sequence>
<feature type="domain" description="B30.2/SPRY" evidence="11">
    <location>
        <begin position="43"/>
        <end position="223"/>
    </location>
</feature>
<keyword evidence="3 10" id="KW-0547">Nucleotide-binding</keyword>
<dbReference type="InterPro" id="IPR043136">
    <property type="entry name" value="B30.2/SPRY_sf"/>
</dbReference>
<comment type="function">
    <text evidence="10">RNA helicase.</text>
</comment>
<evidence type="ECO:0000259" key="13">
    <source>
        <dbReference type="PROSITE" id="PS51194"/>
    </source>
</evidence>
<keyword evidence="8 10" id="KW-0694">RNA-binding</keyword>
<dbReference type="SMART" id="SM00490">
    <property type="entry name" value="HELICc"/>
    <property type="match status" value="1"/>
</dbReference>
<evidence type="ECO:0000256" key="8">
    <source>
        <dbReference type="ARBA" id="ARBA00022884"/>
    </source>
</evidence>
<dbReference type="CDD" id="cd12873">
    <property type="entry name" value="SPRY_DDX1"/>
    <property type="match status" value="1"/>
</dbReference>
<feature type="domain" description="DEAD-box RNA helicase Q" evidence="14">
    <location>
        <begin position="2"/>
        <end position="30"/>
    </location>
</feature>
<organism evidence="15 16">
    <name type="scientific">Caenorhabditis auriculariae</name>
    <dbReference type="NCBI Taxonomy" id="2777116"/>
    <lineage>
        <taxon>Eukaryota</taxon>
        <taxon>Metazoa</taxon>
        <taxon>Ecdysozoa</taxon>
        <taxon>Nematoda</taxon>
        <taxon>Chromadorea</taxon>
        <taxon>Rhabditida</taxon>
        <taxon>Rhabditina</taxon>
        <taxon>Rhabditomorpha</taxon>
        <taxon>Rhabditoidea</taxon>
        <taxon>Rhabditidae</taxon>
        <taxon>Peloderinae</taxon>
        <taxon>Caenorhabditis</taxon>
    </lineage>
</organism>
<dbReference type="GO" id="GO:0005524">
    <property type="term" value="F:ATP binding"/>
    <property type="evidence" value="ECO:0007669"/>
    <property type="project" value="UniProtKB-UniRule"/>
</dbReference>
<keyword evidence="7 10" id="KW-0067">ATP-binding</keyword>
<dbReference type="SMART" id="SM00449">
    <property type="entry name" value="SPRY"/>
    <property type="match status" value="1"/>
</dbReference>
<comment type="catalytic activity">
    <reaction evidence="10">
        <text>ATP + H2O = ADP + phosphate + H(+)</text>
        <dbReference type="Rhea" id="RHEA:13065"/>
        <dbReference type="ChEBI" id="CHEBI:15377"/>
        <dbReference type="ChEBI" id="CHEBI:15378"/>
        <dbReference type="ChEBI" id="CHEBI:30616"/>
        <dbReference type="ChEBI" id="CHEBI:43474"/>
        <dbReference type="ChEBI" id="CHEBI:456216"/>
        <dbReference type="EC" id="3.6.4.13"/>
    </reaction>
</comment>
<comment type="domain">
    <text evidence="10">The helicase domain is involved in the stimulation of RELA transcriptional activity.</text>
</comment>
<protein>
    <recommendedName>
        <fullName evidence="10">ATP-dependent RNA helicase</fullName>
        <ecNumber evidence="10">3.6.4.13</ecNumber>
    </recommendedName>
</protein>
<evidence type="ECO:0000256" key="5">
    <source>
        <dbReference type="ARBA" id="ARBA00022806"/>
    </source>
</evidence>
<dbReference type="PROSITE" id="PS50188">
    <property type="entry name" value="B302_SPRY"/>
    <property type="match status" value="1"/>
</dbReference>
<dbReference type="GO" id="GO:0004527">
    <property type="term" value="F:exonuclease activity"/>
    <property type="evidence" value="ECO:0007669"/>
    <property type="project" value="UniProtKB-KW"/>
</dbReference>
<dbReference type="Pfam" id="PF00270">
    <property type="entry name" value="DEAD"/>
    <property type="match status" value="2"/>
</dbReference>
<keyword evidence="2" id="KW-0540">Nuclease</keyword>
<dbReference type="SUPFAM" id="SSF49899">
    <property type="entry name" value="Concanavalin A-like lectins/glucanases"/>
    <property type="match status" value="1"/>
</dbReference>
<keyword evidence="16" id="KW-1185">Reference proteome</keyword>
<reference evidence="15" key="1">
    <citation type="submission" date="2020-10" db="EMBL/GenBank/DDBJ databases">
        <authorList>
            <person name="Kikuchi T."/>
        </authorList>
    </citation>
    <scope>NUCLEOTIDE SEQUENCE</scope>
    <source>
        <strain evidence="15">NKZ352</strain>
    </source>
</reference>
<keyword evidence="6" id="KW-0269">Exonuclease</keyword>
<dbReference type="Pfam" id="PF00622">
    <property type="entry name" value="SPRY"/>
    <property type="match status" value="1"/>
</dbReference>
<gene>
    <name evidence="15" type="ORF">CAUJ_LOCUS10642</name>
</gene>
<evidence type="ECO:0000259" key="14">
    <source>
        <dbReference type="PROSITE" id="PS51195"/>
    </source>
</evidence>
<dbReference type="SUPFAM" id="SSF52540">
    <property type="entry name" value="P-loop containing nucleoside triphosphate hydrolases"/>
    <property type="match status" value="2"/>
</dbReference>
<dbReference type="InterPro" id="IPR014001">
    <property type="entry name" value="Helicase_ATP-bd"/>
</dbReference>
<feature type="short sequence motif" description="Q motif" evidence="9">
    <location>
        <begin position="2"/>
        <end position="30"/>
    </location>
</feature>
<dbReference type="GO" id="GO:0003723">
    <property type="term" value="F:RNA binding"/>
    <property type="evidence" value="ECO:0007669"/>
    <property type="project" value="UniProtKB-UniRule"/>
</dbReference>
<evidence type="ECO:0000256" key="9">
    <source>
        <dbReference type="PROSITE-ProRule" id="PRU00552"/>
    </source>
</evidence>
<dbReference type="Gene3D" id="2.60.120.920">
    <property type="match status" value="1"/>
</dbReference>
<feature type="domain" description="Helicase ATP-binding" evidence="12">
    <location>
        <begin position="258"/>
        <end position="403"/>
    </location>
</feature>
<evidence type="ECO:0000259" key="12">
    <source>
        <dbReference type="PROSITE" id="PS51192"/>
    </source>
</evidence>
<dbReference type="SMART" id="SM00487">
    <property type="entry name" value="DEXDc"/>
    <property type="match status" value="1"/>
</dbReference>
<evidence type="ECO:0000256" key="6">
    <source>
        <dbReference type="ARBA" id="ARBA00022839"/>
    </source>
</evidence>
<dbReference type="GO" id="GO:0003724">
    <property type="term" value="F:RNA helicase activity"/>
    <property type="evidence" value="ECO:0007669"/>
    <property type="project" value="UniProtKB-EC"/>
</dbReference>
<proteinExistence type="inferred from homology"/>
<dbReference type="InterPro" id="IPR001650">
    <property type="entry name" value="Helicase_C-like"/>
</dbReference>
<evidence type="ECO:0000259" key="11">
    <source>
        <dbReference type="PROSITE" id="PS50188"/>
    </source>
</evidence>
<dbReference type="InterPro" id="IPR001870">
    <property type="entry name" value="B30.2/SPRY"/>
</dbReference>
<dbReference type="PROSITE" id="PS51194">
    <property type="entry name" value="HELICASE_CTER"/>
    <property type="match status" value="1"/>
</dbReference>
<evidence type="ECO:0000313" key="15">
    <source>
        <dbReference type="EMBL" id="CAD6194723.1"/>
    </source>
</evidence>
<dbReference type="PROSITE" id="PS51195">
    <property type="entry name" value="Q_MOTIF"/>
    <property type="match status" value="1"/>
</dbReference>
<dbReference type="InterPro" id="IPR011545">
    <property type="entry name" value="DEAD/DEAH_box_helicase_dom"/>
</dbReference>
<dbReference type="PANTHER" id="PTHR24031">
    <property type="entry name" value="RNA HELICASE"/>
    <property type="match status" value="1"/>
</dbReference>
<evidence type="ECO:0000256" key="4">
    <source>
        <dbReference type="ARBA" id="ARBA00022801"/>
    </source>
</evidence>
<dbReference type="InterPro" id="IPR027417">
    <property type="entry name" value="P-loop_NTPase"/>
</dbReference>
<name>A0A8S1HE23_9PELO</name>
<dbReference type="EMBL" id="CAJGYM010000047">
    <property type="protein sequence ID" value="CAD6194723.1"/>
    <property type="molecule type" value="Genomic_DNA"/>
</dbReference>
<dbReference type="Gene3D" id="3.40.50.300">
    <property type="entry name" value="P-loop containing nucleotide triphosphate hydrolases"/>
    <property type="match status" value="2"/>
</dbReference>
<keyword evidence="4 10" id="KW-0378">Hydrolase</keyword>
<evidence type="ECO:0000256" key="3">
    <source>
        <dbReference type="ARBA" id="ARBA00022741"/>
    </source>
</evidence>
<dbReference type="PROSITE" id="PS51192">
    <property type="entry name" value="HELICASE_ATP_BIND_1"/>
    <property type="match status" value="1"/>
</dbReference>
<dbReference type="Proteomes" id="UP000835052">
    <property type="component" value="Unassembled WGS sequence"/>
</dbReference>
<accession>A0A8S1HE23</accession>
<dbReference type="InterPro" id="IPR003877">
    <property type="entry name" value="SPRY_dom"/>
</dbReference>
<dbReference type="EC" id="3.6.4.13" evidence="10"/>
<evidence type="ECO:0000256" key="2">
    <source>
        <dbReference type="ARBA" id="ARBA00022722"/>
    </source>
</evidence>